<dbReference type="Gene3D" id="3.30.40.10">
    <property type="entry name" value="Zinc/RING finger domain, C3HC4 (zinc finger)"/>
    <property type="match status" value="1"/>
</dbReference>
<name>A0AAV2YMQ5_9STRA</name>
<gene>
    <name evidence="4" type="ORF">N0F65_001103</name>
</gene>
<feature type="region of interest" description="Disordered" evidence="2">
    <location>
        <begin position="44"/>
        <end position="70"/>
    </location>
</feature>
<dbReference type="EMBL" id="DAKRPA010000254">
    <property type="protein sequence ID" value="DAZ94369.1"/>
    <property type="molecule type" value="Genomic_DNA"/>
</dbReference>
<reference evidence="4" key="2">
    <citation type="journal article" date="2023" name="Microbiol Resour">
        <title>Decontamination and Annotation of the Draft Genome Sequence of the Oomycete Lagenidium giganteum ARSEF 373.</title>
        <authorList>
            <person name="Morgan W.R."/>
            <person name="Tartar A."/>
        </authorList>
    </citation>
    <scope>NUCLEOTIDE SEQUENCE</scope>
    <source>
        <strain evidence="4">ARSEF 373</strain>
    </source>
</reference>
<proteinExistence type="predicted"/>
<dbReference type="InterPro" id="IPR013083">
    <property type="entry name" value="Znf_RING/FYVE/PHD"/>
</dbReference>
<feature type="region of interest" description="Disordered" evidence="2">
    <location>
        <begin position="207"/>
        <end position="233"/>
    </location>
</feature>
<dbReference type="Pfam" id="PF13920">
    <property type="entry name" value="zf-C3HC4_3"/>
    <property type="match status" value="1"/>
</dbReference>
<keyword evidence="1" id="KW-0863">Zinc-finger</keyword>
<evidence type="ECO:0000256" key="2">
    <source>
        <dbReference type="SAM" id="MobiDB-lite"/>
    </source>
</evidence>
<feature type="domain" description="RING-type" evidence="3">
    <location>
        <begin position="113"/>
        <end position="159"/>
    </location>
</feature>
<sequence length="233" mass="26059">MRAAFQQQPIHVSASDAQALPQHEIVQGLQEHTAAAHAVATTQATAAPALSPGSTPETTDKSIARRGSRRRSSLLRKKEHVLTKNYIEIARDFTLMQAFNRLPDGTYPPDTKCVFCGVGVPVAVFFPCQHRCVCDMCINRHSIAPANRKPSARSQCPVCMAEIRLILPHTGKEEEQYWAWVMEVQPQLPSYFKQEFKDAAKRLRKNSVAPTNNSHWSSSDTAADRQRRHCSIL</sequence>
<feature type="compositionally biased region" description="Polar residues" evidence="2">
    <location>
        <begin position="208"/>
        <end position="221"/>
    </location>
</feature>
<evidence type="ECO:0000259" key="3">
    <source>
        <dbReference type="PROSITE" id="PS50089"/>
    </source>
</evidence>
<reference evidence="4" key="1">
    <citation type="submission" date="2022-11" db="EMBL/GenBank/DDBJ databases">
        <authorList>
            <person name="Morgan W.R."/>
            <person name="Tartar A."/>
        </authorList>
    </citation>
    <scope>NUCLEOTIDE SEQUENCE</scope>
    <source>
        <strain evidence="4">ARSEF 373</strain>
    </source>
</reference>
<evidence type="ECO:0000313" key="4">
    <source>
        <dbReference type="EMBL" id="DAZ94369.1"/>
    </source>
</evidence>
<accession>A0AAV2YMQ5</accession>
<dbReference type="Proteomes" id="UP001146120">
    <property type="component" value="Unassembled WGS sequence"/>
</dbReference>
<dbReference type="PROSITE" id="PS50089">
    <property type="entry name" value="ZF_RING_2"/>
    <property type="match status" value="1"/>
</dbReference>
<dbReference type="AlphaFoldDB" id="A0AAV2YMQ5"/>
<comment type="caution">
    <text evidence="4">The sequence shown here is derived from an EMBL/GenBank/DDBJ whole genome shotgun (WGS) entry which is preliminary data.</text>
</comment>
<keyword evidence="1" id="KW-0862">Zinc</keyword>
<evidence type="ECO:0000313" key="5">
    <source>
        <dbReference type="Proteomes" id="UP001146120"/>
    </source>
</evidence>
<keyword evidence="1" id="KW-0479">Metal-binding</keyword>
<dbReference type="InterPro" id="IPR001841">
    <property type="entry name" value="Znf_RING"/>
</dbReference>
<evidence type="ECO:0000256" key="1">
    <source>
        <dbReference type="PROSITE-ProRule" id="PRU00175"/>
    </source>
</evidence>
<organism evidence="4 5">
    <name type="scientific">Lagenidium giganteum</name>
    <dbReference type="NCBI Taxonomy" id="4803"/>
    <lineage>
        <taxon>Eukaryota</taxon>
        <taxon>Sar</taxon>
        <taxon>Stramenopiles</taxon>
        <taxon>Oomycota</taxon>
        <taxon>Peronosporomycetes</taxon>
        <taxon>Pythiales</taxon>
        <taxon>Pythiaceae</taxon>
    </lineage>
</organism>
<protein>
    <recommendedName>
        <fullName evidence="3">RING-type domain-containing protein</fullName>
    </recommendedName>
</protein>
<keyword evidence="5" id="KW-1185">Reference proteome</keyword>
<dbReference type="GO" id="GO:0008270">
    <property type="term" value="F:zinc ion binding"/>
    <property type="evidence" value="ECO:0007669"/>
    <property type="project" value="UniProtKB-KW"/>
</dbReference>